<keyword evidence="3" id="KW-0378">Hydrolase</keyword>
<evidence type="ECO:0000313" key="7">
    <source>
        <dbReference type="EMBL" id="SDR94230.1"/>
    </source>
</evidence>
<keyword evidence="2" id="KW-0479">Metal-binding</keyword>
<feature type="active site" evidence="5">
    <location>
        <position position="84"/>
    </location>
</feature>
<keyword evidence="7" id="KW-0645">Protease</keyword>
<gene>
    <name evidence="7" type="ORF">SAMN04489809_0714</name>
</gene>
<dbReference type="EMBL" id="LT629770">
    <property type="protein sequence ID" value="SDR94230.1"/>
    <property type="molecule type" value="Genomic_DNA"/>
</dbReference>
<dbReference type="InterPro" id="IPR002933">
    <property type="entry name" value="Peptidase_M20"/>
</dbReference>
<evidence type="ECO:0000256" key="5">
    <source>
        <dbReference type="PIRSR" id="PIRSR037238-1"/>
    </source>
</evidence>
<name>A0A1H1N5T0_9MICO</name>
<evidence type="ECO:0000256" key="3">
    <source>
        <dbReference type="ARBA" id="ARBA00022801"/>
    </source>
</evidence>
<dbReference type="GO" id="GO:0046872">
    <property type="term" value="F:metal ion binding"/>
    <property type="evidence" value="ECO:0007669"/>
    <property type="project" value="UniProtKB-KW"/>
</dbReference>
<keyword evidence="4" id="KW-0862">Zinc</keyword>
<sequence>MTTLSAVRDGDHPSDDIIALVRELVLIETPSRDTEASARIADLLSAWFAGVGGSVQRIPHELGTDLVIDVPGTGDPVLLVGHTDTVWPAGTLSDDLPWAEDGDVVRGPGAYDMKAGIVVMLEALRHLQSVPLAQRRAVRIVLVADEEIGSPVSGPQLAERARGAACAIGFESPHPDGALKVGRRGSARVRIAVTGRAAHAALDPEHGVSAIDELVDQLLLVRTIVADPELPSPVLCNVGVIDGGARTNVVPAHAAAEIGLRFQDPDSEQRVLTALQELAPVRPGARLEIAVLSARPAWQASAEDTDLLARIAAGGAALGQHVDGRPAAGAGDTNLLGGKGLPTVDGFGPRGGGAHALDEHFLRSSLHERIALLRAVLTVPAE</sequence>
<dbReference type="SUPFAM" id="SSF55031">
    <property type="entry name" value="Bacterial exopeptidase dimerisation domain"/>
    <property type="match status" value="1"/>
</dbReference>
<feature type="domain" description="Peptidase M20 dimerisation" evidence="6">
    <location>
        <begin position="181"/>
        <end position="279"/>
    </location>
</feature>
<dbReference type="PANTHER" id="PTHR43808">
    <property type="entry name" value="ACETYLORNITHINE DEACETYLASE"/>
    <property type="match status" value="1"/>
</dbReference>
<dbReference type="Proteomes" id="UP000182126">
    <property type="component" value="Chromosome I"/>
</dbReference>
<dbReference type="GeneID" id="36301214"/>
<dbReference type="RefSeq" id="WP_083370875.1">
    <property type="nucleotide sequence ID" value="NZ_LT629770.1"/>
</dbReference>
<dbReference type="Gene3D" id="3.30.70.360">
    <property type="match status" value="1"/>
</dbReference>
<dbReference type="InterPro" id="IPR017150">
    <property type="entry name" value="Pept_M20_glutamate_carboxypep"/>
</dbReference>
<dbReference type="PIRSF" id="PIRSF037238">
    <property type="entry name" value="Carboxypeptidase_G2"/>
    <property type="match status" value="1"/>
</dbReference>
<dbReference type="InterPro" id="IPR050072">
    <property type="entry name" value="Peptidase_M20A"/>
</dbReference>
<evidence type="ECO:0000313" key="8">
    <source>
        <dbReference type="Proteomes" id="UP000182126"/>
    </source>
</evidence>
<evidence type="ECO:0000256" key="1">
    <source>
        <dbReference type="ARBA" id="ARBA00001947"/>
    </source>
</evidence>
<evidence type="ECO:0000256" key="4">
    <source>
        <dbReference type="ARBA" id="ARBA00022833"/>
    </source>
</evidence>
<dbReference type="PANTHER" id="PTHR43808:SF9">
    <property type="entry name" value="BLL0789 PROTEIN"/>
    <property type="match status" value="1"/>
</dbReference>
<dbReference type="PROSITE" id="PS00758">
    <property type="entry name" value="ARGE_DAPE_CPG2_1"/>
    <property type="match status" value="1"/>
</dbReference>
<reference evidence="7 8" key="1">
    <citation type="submission" date="2016-10" db="EMBL/GenBank/DDBJ databases">
        <authorList>
            <person name="de Groot N.N."/>
        </authorList>
    </citation>
    <scope>NUCLEOTIDE SEQUENCE [LARGE SCALE GENOMIC DNA]</scope>
    <source>
        <strain evidence="7 8">DSM 15019</strain>
    </source>
</reference>
<evidence type="ECO:0000256" key="2">
    <source>
        <dbReference type="ARBA" id="ARBA00022723"/>
    </source>
</evidence>
<dbReference type="SUPFAM" id="SSF53187">
    <property type="entry name" value="Zn-dependent exopeptidases"/>
    <property type="match status" value="1"/>
</dbReference>
<dbReference type="eggNOG" id="COG0624">
    <property type="taxonomic scope" value="Bacteria"/>
</dbReference>
<dbReference type="InterPro" id="IPR011650">
    <property type="entry name" value="Peptidase_M20_dimer"/>
</dbReference>
<dbReference type="InterPro" id="IPR001261">
    <property type="entry name" value="ArgE/DapE_CS"/>
</dbReference>
<dbReference type="AlphaFoldDB" id="A0A1H1N5T0"/>
<protein>
    <submittedName>
        <fullName evidence="7">Glutamate carboxypeptidase</fullName>
    </submittedName>
</protein>
<feature type="active site" description="Proton acceptor" evidence="5">
    <location>
        <position position="146"/>
    </location>
</feature>
<evidence type="ECO:0000259" key="6">
    <source>
        <dbReference type="Pfam" id="PF07687"/>
    </source>
</evidence>
<organism evidence="7 8">
    <name type="scientific">Microbacterium paraoxydans</name>
    <dbReference type="NCBI Taxonomy" id="199592"/>
    <lineage>
        <taxon>Bacteria</taxon>
        <taxon>Bacillati</taxon>
        <taxon>Actinomycetota</taxon>
        <taxon>Actinomycetes</taxon>
        <taxon>Micrococcales</taxon>
        <taxon>Microbacteriaceae</taxon>
        <taxon>Microbacterium</taxon>
    </lineage>
</organism>
<dbReference type="Pfam" id="PF01546">
    <property type="entry name" value="Peptidase_M20"/>
    <property type="match status" value="1"/>
</dbReference>
<dbReference type="CDD" id="cd03885">
    <property type="entry name" value="M20_CPDG2"/>
    <property type="match status" value="1"/>
</dbReference>
<comment type="cofactor">
    <cofactor evidence="1">
        <name>Zn(2+)</name>
        <dbReference type="ChEBI" id="CHEBI:29105"/>
    </cofactor>
</comment>
<dbReference type="Gene3D" id="3.40.630.10">
    <property type="entry name" value="Zn peptidases"/>
    <property type="match status" value="1"/>
</dbReference>
<dbReference type="GO" id="GO:0004180">
    <property type="term" value="F:carboxypeptidase activity"/>
    <property type="evidence" value="ECO:0007669"/>
    <property type="project" value="UniProtKB-KW"/>
</dbReference>
<dbReference type="Pfam" id="PF07687">
    <property type="entry name" value="M20_dimer"/>
    <property type="match status" value="1"/>
</dbReference>
<accession>A0A1H1N5T0</accession>
<dbReference type="InterPro" id="IPR036264">
    <property type="entry name" value="Bact_exopeptidase_dim_dom"/>
</dbReference>
<proteinExistence type="predicted"/>
<keyword evidence="7" id="KW-0121">Carboxypeptidase</keyword>